<dbReference type="CDD" id="cd00067">
    <property type="entry name" value="GAL4"/>
    <property type="match status" value="1"/>
</dbReference>
<dbReference type="InterPro" id="IPR021858">
    <property type="entry name" value="Fun_TF"/>
</dbReference>
<comment type="caution">
    <text evidence="7">The sequence shown here is derived from an EMBL/GenBank/DDBJ whole genome shotgun (WGS) entry which is preliminary data.</text>
</comment>
<accession>A0ABR4M1Z4</accession>
<evidence type="ECO:0000256" key="1">
    <source>
        <dbReference type="ARBA" id="ARBA00004123"/>
    </source>
</evidence>
<comment type="subcellular location">
    <subcellularLocation>
        <location evidence="1">Nucleus</location>
    </subcellularLocation>
</comment>
<dbReference type="EMBL" id="JBFXLQ010000009">
    <property type="protein sequence ID" value="KAL2869577.1"/>
    <property type="molecule type" value="Genomic_DNA"/>
</dbReference>
<evidence type="ECO:0000259" key="6">
    <source>
        <dbReference type="PROSITE" id="PS50048"/>
    </source>
</evidence>
<keyword evidence="5" id="KW-0539">Nucleus</keyword>
<dbReference type="PANTHER" id="PTHR37534">
    <property type="entry name" value="TRANSCRIPTIONAL ACTIVATOR PROTEIN UGA3"/>
    <property type="match status" value="1"/>
</dbReference>
<keyword evidence="3" id="KW-0238">DNA-binding</keyword>
<name>A0ABR4M1Z4_9EURO</name>
<dbReference type="PROSITE" id="PS50048">
    <property type="entry name" value="ZN2_CY6_FUNGAL_2"/>
    <property type="match status" value="1"/>
</dbReference>
<organism evidence="7 8">
    <name type="scientific">Aspergillus lucknowensis</name>
    <dbReference type="NCBI Taxonomy" id="176173"/>
    <lineage>
        <taxon>Eukaryota</taxon>
        <taxon>Fungi</taxon>
        <taxon>Dikarya</taxon>
        <taxon>Ascomycota</taxon>
        <taxon>Pezizomycotina</taxon>
        <taxon>Eurotiomycetes</taxon>
        <taxon>Eurotiomycetidae</taxon>
        <taxon>Eurotiales</taxon>
        <taxon>Aspergillaceae</taxon>
        <taxon>Aspergillus</taxon>
        <taxon>Aspergillus subgen. Nidulantes</taxon>
    </lineage>
</organism>
<keyword evidence="4" id="KW-0804">Transcription</keyword>
<evidence type="ECO:0000313" key="8">
    <source>
        <dbReference type="Proteomes" id="UP001610432"/>
    </source>
</evidence>
<evidence type="ECO:0000256" key="2">
    <source>
        <dbReference type="ARBA" id="ARBA00023015"/>
    </source>
</evidence>
<reference evidence="7 8" key="1">
    <citation type="submission" date="2024-07" db="EMBL/GenBank/DDBJ databases">
        <title>Section-level genome sequencing and comparative genomics of Aspergillus sections Usti and Cavernicolus.</title>
        <authorList>
            <consortium name="Lawrence Berkeley National Laboratory"/>
            <person name="Nybo J.L."/>
            <person name="Vesth T.C."/>
            <person name="Theobald S."/>
            <person name="Frisvad J.C."/>
            <person name="Larsen T.O."/>
            <person name="Kjaerboelling I."/>
            <person name="Rothschild-Mancinelli K."/>
            <person name="Lyhne E.K."/>
            <person name="Kogle M.E."/>
            <person name="Barry K."/>
            <person name="Clum A."/>
            <person name="Na H."/>
            <person name="Ledsgaard L."/>
            <person name="Lin J."/>
            <person name="Lipzen A."/>
            <person name="Kuo A."/>
            <person name="Riley R."/>
            <person name="Mondo S."/>
            <person name="Labutti K."/>
            <person name="Haridas S."/>
            <person name="Pangalinan J."/>
            <person name="Salamov A.A."/>
            <person name="Simmons B.A."/>
            <person name="Magnuson J.K."/>
            <person name="Chen J."/>
            <person name="Drula E."/>
            <person name="Henrissat B."/>
            <person name="Wiebenga A."/>
            <person name="Lubbers R.J."/>
            <person name="Gomes A.C."/>
            <person name="Macurrencykelacurrency M.R."/>
            <person name="Stajich J."/>
            <person name="Grigoriev I.V."/>
            <person name="Mortensen U.H."/>
            <person name="De Vries R.P."/>
            <person name="Baker S.E."/>
            <person name="Andersen M.R."/>
        </authorList>
    </citation>
    <scope>NUCLEOTIDE SEQUENCE [LARGE SCALE GENOMIC DNA]</scope>
    <source>
        <strain evidence="7 8">CBS 449.75</strain>
    </source>
</reference>
<sequence>MSADQIRKTLLGPQCWACRERRVRCGSETPSCAKCEAKGLQCPGYSPTRPLRWREPKNPTCFRRGNGANYIKCISIDSSRSPGPSRWTPAVFSLEAEVANEIVYFNERIAPDCVPIDSPSNPFRCPLRVTTVAPVYINHVYAAISTFHRIVQRRYSYPYKTQTGSNAVTIRSNTASDPEEQAFYRYYASALGGLNSELSTKTAGINFTVLGGIMMLLYSQLQQASTGQWRVHLTGFKRVIDHYGGWESLLTQRLGAGFLLANMLIIDAISTTTSPVSALDRQDTIRWHRAYLHVLPHLDYQVIPSPTPIPPELLRVIIMVNLVRAATDRSALDNDAECNYTLSQILAELGITALADGTGIDATGCISQLALHKPERTLSNNSTNYSNSHNYALFTTCYRSAIAIYAVEVYTSLETPTIDQILDPALLPAAASAIRTNAYTTLITSLRTLLALKDTKSERQLRQKSKPRKSIDERATKEGTEGEEGEYWKFIFWPLAIAGVQAVLARNETDYVYICDRLFEMTADLGTLCMRDAALLMQRLWREASILPGTSILDRSGSGLGAARAMSWDEVFRDAPLFLL</sequence>
<proteinExistence type="predicted"/>
<dbReference type="RefSeq" id="XP_070888556.1">
    <property type="nucleotide sequence ID" value="XM_071032502.1"/>
</dbReference>
<dbReference type="SMART" id="SM00066">
    <property type="entry name" value="GAL4"/>
    <property type="match status" value="1"/>
</dbReference>
<evidence type="ECO:0000256" key="3">
    <source>
        <dbReference type="ARBA" id="ARBA00023125"/>
    </source>
</evidence>
<dbReference type="PANTHER" id="PTHR37534:SF51">
    <property type="entry name" value="ACRIFLAVINE SENSITIVITY CONTROL PROTEIN ACR-2"/>
    <property type="match status" value="1"/>
</dbReference>
<dbReference type="Pfam" id="PF11951">
    <property type="entry name" value="Fungal_trans_2"/>
    <property type="match status" value="1"/>
</dbReference>
<protein>
    <submittedName>
        <fullName evidence="7">Fungal-specific transcription factor domain-containing protein</fullName>
    </submittedName>
</protein>
<dbReference type="Proteomes" id="UP001610432">
    <property type="component" value="Unassembled WGS sequence"/>
</dbReference>
<keyword evidence="8" id="KW-1185">Reference proteome</keyword>
<dbReference type="GeneID" id="98147574"/>
<evidence type="ECO:0000313" key="7">
    <source>
        <dbReference type="EMBL" id="KAL2869577.1"/>
    </source>
</evidence>
<dbReference type="SUPFAM" id="SSF57701">
    <property type="entry name" value="Zn2/Cys6 DNA-binding domain"/>
    <property type="match status" value="1"/>
</dbReference>
<dbReference type="Gene3D" id="4.10.240.10">
    <property type="entry name" value="Zn(2)-C6 fungal-type DNA-binding domain"/>
    <property type="match status" value="1"/>
</dbReference>
<dbReference type="InterPro" id="IPR036864">
    <property type="entry name" value="Zn2-C6_fun-type_DNA-bd_sf"/>
</dbReference>
<feature type="domain" description="Zn(2)-C6 fungal-type" evidence="6">
    <location>
        <begin position="14"/>
        <end position="42"/>
    </location>
</feature>
<dbReference type="Pfam" id="PF00172">
    <property type="entry name" value="Zn_clus"/>
    <property type="match status" value="1"/>
</dbReference>
<gene>
    <name evidence="7" type="ORF">BJX67DRAFT_379125</name>
</gene>
<keyword evidence="2" id="KW-0805">Transcription regulation</keyword>
<evidence type="ECO:0000256" key="5">
    <source>
        <dbReference type="ARBA" id="ARBA00023242"/>
    </source>
</evidence>
<dbReference type="InterPro" id="IPR001138">
    <property type="entry name" value="Zn2Cys6_DnaBD"/>
</dbReference>
<evidence type="ECO:0000256" key="4">
    <source>
        <dbReference type="ARBA" id="ARBA00023163"/>
    </source>
</evidence>